<dbReference type="SUPFAM" id="SSF51735">
    <property type="entry name" value="NAD(P)-binding Rossmann-fold domains"/>
    <property type="match status" value="1"/>
</dbReference>
<accession>A0A317F9V9</accession>
<dbReference type="Pfam" id="PF01370">
    <property type="entry name" value="Epimerase"/>
    <property type="match status" value="1"/>
</dbReference>
<organism evidence="4 5">
    <name type="scientific">Falsiroseomonas bella</name>
    <dbReference type="NCBI Taxonomy" id="2184016"/>
    <lineage>
        <taxon>Bacteria</taxon>
        <taxon>Pseudomonadati</taxon>
        <taxon>Pseudomonadota</taxon>
        <taxon>Alphaproteobacteria</taxon>
        <taxon>Acetobacterales</taxon>
        <taxon>Roseomonadaceae</taxon>
        <taxon>Falsiroseomonas</taxon>
    </lineage>
</organism>
<dbReference type="OrthoDB" id="9795501at2"/>
<name>A0A317F9V9_9PROT</name>
<proteinExistence type="inferred from homology"/>
<dbReference type="PANTHER" id="PTHR43000">
    <property type="entry name" value="DTDP-D-GLUCOSE 4,6-DEHYDRATASE-RELATED"/>
    <property type="match status" value="1"/>
</dbReference>
<evidence type="ECO:0000259" key="3">
    <source>
        <dbReference type="Pfam" id="PF01370"/>
    </source>
</evidence>
<comment type="similarity">
    <text evidence="2">Belongs to the NAD(P)-dependent epimerase/dehydratase family.</text>
</comment>
<evidence type="ECO:0000313" key="4">
    <source>
        <dbReference type="EMBL" id="PWS35920.1"/>
    </source>
</evidence>
<feature type="domain" description="NAD-dependent epimerase/dehydratase" evidence="3">
    <location>
        <begin position="5"/>
        <end position="242"/>
    </location>
</feature>
<dbReference type="InterPro" id="IPR036291">
    <property type="entry name" value="NAD(P)-bd_dom_sf"/>
</dbReference>
<sequence length="305" mass="30864">MTQRILVIGGGGFLGSRVLRAAVAQGIAGASFGPAGRDLAADLDIARFDGDAQDSGALAAALAAFRPEAVIWAAGYNPTGDGLARTAEGDVARAVAVNAGAFAATLAACAASGVARVVQCGSTVVFGPASDYRATRVDEAAPPAPRTAYGLTKLMAEQAAQWAVDALGLDVVTLRLPLVFGPGRWYAGAAGSYARMLRAAADGTDLLEEVSPVSFDVVHGDDAAAALLLLAARRGPPRVLNMAGLTTSLPGIAAALSPKLRAVVVPGPAAFPLVDDTALRALGWAPRRGLADILDDTLAEMRRGA</sequence>
<comment type="caution">
    <text evidence="4">The sequence shown here is derived from an EMBL/GenBank/DDBJ whole genome shotgun (WGS) entry which is preliminary data.</text>
</comment>
<evidence type="ECO:0000313" key="5">
    <source>
        <dbReference type="Proteomes" id="UP000245765"/>
    </source>
</evidence>
<dbReference type="InterPro" id="IPR001509">
    <property type="entry name" value="Epimerase_deHydtase"/>
</dbReference>
<protein>
    <recommendedName>
        <fullName evidence="3">NAD-dependent epimerase/dehydratase domain-containing protein</fullName>
    </recommendedName>
</protein>
<keyword evidence="5" id="KW-1185">Reference proteome</keyword>
<dbReference type="AlphaFoldDB" id="A0A317F9V9"/>
<dbReference type="RefSeq" id="WP_109872286.1">
    <property type="nucleotide sequence ID" value="NZ_QGNA01000004.1"/>
</dbReference>
<evidence type="ECO:0000256" key="1">
    <source>
        <dbReference type="ARBA" id="ARBA00005125"/>
    </source>
</evidence>
<reference evidence="5" key="1">
    <citation type="submission" date="2018-05" db="EMBL/GenBank/DDBJ databases">
        <authorList>
            <person name="Du Z."/>
            <person name="Wang X."/>
        </authorList>
    </citation>
    <scope>NUCLEOTIDE SEQUENCE [LARGE SCALE GENOMIC DNA]</scope>
    <source>
        <strain evidence="5">CQN31</strain>
    </source>
</reference>
<gene>
    <name evidence="4" type="ORF">DFH01_20370</name>
</gene>
<dbReference type="Proteomes" id="UP000245765">
    <property type="component" value="Unassembled WGS sequence"/>
</dbReference>
<comment type="pathway">
    <text evidence="1">Bacterial outer membrane biogenesis; LPS O-antigen biosynthesis.</text>
</comment>
<dbReference type="EMBL" id="QGNA01000004">
    <property type="protein sequence ID" value="PWS35920.1"/>
    <property type="molecule type" value="Genomic_DNA"/>
</dbReference>
<dbReference type="Gene3D" id="3.40.50.720">
    <property type="entry name" value="NAD(P)-binding Rossmann-like Domain"/>
    <property type="match status" value="1"/>
</dbReference>
<evidence type="ECO:0000256" key="2">
    <source>
        <dbReference type="ARBA" id="ARBA00007637"/>
    </source>
</evidence>